<evidence type="ECO:0000259" key="1">
    <source>
        <dbReference type="Pfam" id="PF04448"/>
    </source>
</evidence>
<reference evidence="3" key="1">
    <citation type="submission" date="2018-03" db="EMBL/GenBank/DDBJ databases">
        <title>Complete Genome Sequence of Escherichia coli Phage Sa179w3YLVW Isolated from Surface Water in a Produce-Growing Area in Northern California.</title>
        <authorList>
            <person name="Liao Y.-T."/>
            <person name="Liu F."/>
            <person name="Sun X."/>
            <person name="Li R.W."/>
            <person name="Wu V.C.H."/>
        </authorList>
    </citation>
    <scope>NUCLEOTIDE SEQUENCE [LARGE SCALE GENOMIC DNA]</scope>
</reference>
<evidence type="ECO:0000313" key="2">
    <source>
        <dbReference type="EMBL" id="AVP40208.1"/>
    </source>
</evidence>
<dbReference type="InterPro" id="IPR007539">
    <property type="entry name" value="DUF551"/>
</dbReference>
<proteinExistence type="predicted"/>
<keyword evidence="3" id="KW-1185">Reference proteome</keyword>
<accession>A0A2P1MXD2</accession>
<evidence type="ECO:0000313" key="3">
    <source>
        <dbReference type="Proteomes" id="UP000240398"/>
    </source>
</evidence>
<dbReference type="Pfam" id="PF04448">
    <property type="entry name" value="DUF551"/>
    <property type="match status" value="1"/>
</dbReference>
<sequence>MSQWIKCSEMMPPTNVAVLVCVNEVVQKNVFCWDGESWSDWYNEYDELAQTTFDHWMPLPGPPQE</sequence>
<feature type="domain" description="DUF551" evidence="1">
    <location>
        <begin position="3"/>
        <end position="64"/>
    </location>
</feature>
<name>A0A2P1MXD2_9CAUD</name>
<dbReference type="Proteomes" id="UP000240398">
    <property type="component" value="Segment"/>
</dbReference>
<dbReference type="EMBL" id="MH023293">
    <property type="protein sequence ID" value="AVP40208.1"/>
    <property type="molecule type" value="Genomic_DNA"/>
</dbReference>
<protein>
    <recommendedName>
        <fullName evidence="1">DUF551 domain-containing protein</fullName>
    </recommendedName>
</protein>
<gene>
    <name evidence="2" type="ORF">vBEcoSSa179w3YLVW_00022</name>
</gene>
<organism evidence="2 3">
    <name type="scientific">Escherichia phage vB_EcoS Sa179lw</name>
    <dbReference type="NCBI Taxonomy" id="2126819"/>
    <lineage>
        <taxon>Viruses</taxon>
        <taxon>Duplodnaviria</taxon>
        <taxon>Heunggongvirae</taxon>
        <taxon>Uroviricota</taxon>
        <taxon>Caudoviricetes</taxon>
        <taxon>Buchananvirus</taxon>
        <taxon>Buchananvirus Sa179lw</taxon>
    </lineage>
</organism>